<dbReference type="SMART" id="SM00849">
    <property type="entry name" value="Lactamase_B"/>
    <property type="match status" value="1"/>
</dbReference>
<dbReference type="GO" id="GO:0016787">
    <property type="term" value="F:hydrolase activity"/>
    <property type="evidence" value="ECO:0007669"/>
    <property type="project" value="UniProtKB-KW"/>
</dbReference>
<evidence type="ECO:0000259" key="1">
    <source>
        <dbReference type="SMART" id="SM00849"/>
    </source>
</evidence>
<dbReference type="EMBL" id="CSWP01000011">
    <property type="protein sequence ID" value="CPV69312.1"/>
    <property type="molecule type" value="Genomic_DNA"/>
</dbReference>
<dbReference type="AlphaFoldDB" id="A0A0U1AAI5"/>
<feature type="domain" description="Metallo-beta-lactamase" evidence="1">
    <location>
        <begin position="58"/>
        <end position="223"/>
    </location>
</feature>
<sequence>MLGRGTDNPRATIGHYGCSMTSITIDDDYTGHVEPGSGVARRTVDGATIIKASVGPMDNNAYIVTCAKTGKSLLIDAANDAERLAALVDENTPDIELIVTTHQHFDHWQALEAIVGKTQSPSAAHDLDAGPLPVRPNTLLAGGDSLDIGDLHFDVIHLRGHTPGSVALAFTAAGVTHLFTGDSLFPGGPGRTANPEEFTSLMDDLEGRVFGRYPDDTVVYPGHGDDTTLGSERPHLAEWRERGW</sequence>
<dbReference type="InterPro" id="IPR036866">
    <property type="entry name" value="RibonucZ/Hydroxyglut_hydro"/>
</dbReference>
<dbReference type="Gene3D" id="3.60.15.10">
    <property type="entry name" value="Ribonuclease Z/Hydroxyacylglutathione hydrolase-like"/>
    <property type="match status" value="1"/>
</dbReference>
<evidence type="ECO:0000313" key="2">
    <source>
        <dbReference type="EMBL" id="CPV69312.1"/>
    </source>
</evidence>
<dbReference type="EC" id="3.-.-.-" evidence="2"/>
<dbReference type="CDD" id="cd06262">
    <property type="entry name" value="metallo-hydrolase-like_MBL-fold"/>
    <property type="match status" value="1"/>
</dbReference>
<organism evidence="2 3">
    <name type="scientific">Mycobacteroides abscessus</name>
    <dbReference type="NCBI Taxonomy" id="36809"/>
    <lineage>
        <taxon>Bacteria</taxon>
        <taxon>Bacillati</taxon>
        <taxon>Actinomycetota</taxon>
        <taxon>Actinomycetes</taxon>
        <taxon>Mycobacteriales</taxon>
        <taxon>Mycobacteriaceae</taxon>
        <taxon>Mycobacteroides</taxon>
    </lineage>
</organism>
<accession>A0A0U1AAI5</accession>
<dbReference type="PANTHER" id="PTHR46233:SF1">
    <property type="entry name" value="CONSERVED PROTEIN"/>
    <property type="match status" value="1"/>
</dbReference>
<dbReference type="InterPro" id="IPR001279">
    <property type="entry name" value="Metallo-B-lactamas"/>
</dbReference>
<dbReference type="InterPro" id="IPR051453">
    <property type="entry name" value="MBL_Glyoxalase_II"/>
</dbReference>
<keyword evidence="2" id="KW-0378">Hydrolase</keyword>
<name>A0A0U1AAI5_9MYCO</name>
<gene>
    <name evidence="2" type="primary">pksB_1</name>
    <name evidence="2" type="ORF">ERS075579_04548</name>
</gene>
<reference evidence="2 3" key="1">
    <citation type="submission" date="2015-03" db="EMBL/GenBank/DDBJ databases">
        <authorList>
            <person name="Murphy D."/>
        </authorList>
    </citation>
    <scope>NUCLEOTIDE SEQUENCE [LARGE SCALE GENOMIC DNA]</scope>
    <source>
        <strain evidence="2 3">PAP088</strain>
    </source>
</reference>
<dbReference type="SUPFAM" id="SSF56281">
    <property type="entry name" value="Metallo-hydrolase/oxidoreductase"/>
    <property type="match status" value="1"/>
</dbReference>
<proteinExistence type="predicted"/>
<protein>
    <submittedName>
        <fullName evidence="2">Beta-lactamase-like</fullName>
        <ecNumber evidence="2">3.-.-.-</ecNumber>
    </submittedName>
</protein>
<evidence type="ECO:0000313" key="3">
    <source>
        <dbReference type="Proteomes" id="UP000045782"/>
    </source>
</evidence>
<dbReference type="PANTHER" id="PTHR46233">
    <property type="entry name" value="HYDROXYACYLGLUTATHIONE HYDROLASE GLOC"/>
    <property type="match status" value="1"/>
</dbReference>
<dbReference type="Pfam" id="PF00753">
    <property type="entry name" value="Lactamase_B"/>
    <property type="match status" value="1"/>
</dbReference>
<dbReference type="Proteomes" id="UP000045782">
    <property type="component" value="Unassembled WGS sequence"/>
</dbReference>